<reference evidence="5 6" key="1">
    <citation type="submission" date="2017-06" db="EMBL/GenBank/DDBJ databases">
        <title>Ant-infecting Ophiocordyceps genomes reveal a high diversity of potential behavioral manipulation genes and a possible major role for enterotoxins.</title>
        <authorList>
            <person name="De Bekker C."/>
            <person name="Evans H.C."/>
            <person name="Brachmann A."/>
            <person name="Hughes D.P."/>
        </authorList>
    </citation>
    <scope>NUCLEOTIDE SEQUENCE [LARGE SCALE GENOMIC DNA]</scope>
    <source>
        <strain evidence="5 6">1348a</strain>
    </source>
</reference>
<evidence type="ECO:0000259" key="4">
    <source>
        <dbReference type="Pfam" id="PF00891"/>
    </source>
</evidence>
<dbReference type="AlphaFoldDB" id="A0A2C5YPB3"/>
<evidence type="ECO:0000256" key="3">
    <source>
        <dbReference type="ARBA" id="ARBA00022691"/>
    </source>
</evidence>
<dbReference type="PANTHER" id="PTHR43712">
    <property type="entry name" value="PUTATIVE (AFU_ORTHOLOGUE AFUA_4G14580)-RELATED"/>
    <property type="match status" value="1"/>
</dbReference>
<dbReference type="PROSITE" id="PS51683">
    <property type="entry name" value="SAM_OMT_II"/>
    <property type="match status" value="1"/>
</dbReference>
<dbReference type="PANTHER" id="PTHR43712:SF12">
    <property type="entry name" value="STERIGMATOCYSTIN 8-O-METHYLTRANSFERASE"/>
    <property type="match status" value="1"/>
</dbReference>
<accession>A0A2C5YPB3</accession>
<dbReference type="OrthoDB" id="1606438at2759"/>
<evidence type="ECO:0000256" key="1">
    <source>
        <dbReference type="ARBA" id="ARBA00022603"/>
    </source>
</evidence>
<sequence length="360" mass="40058">MPDVAVLTCLNAFNFWSAVPLDTPATYASISHFTHLPLPIVHRLLNHATTLRLFSPATATSVKHSSRSAAIAKQPGLRALVSSLLDDASPPMTMLAEALRLYSLGKSDVSQNMEHSAFALFHRGGVYGRAYTTPWEFIENDGEGERKGWRQRNFVQFMGYIKDIFSFEKVMVEAIDWEAAGNATVVDVGGSSGHDAILLAHHFPNLHITIQDLPQVEPSFHSVLPSVLAPRLSFHHHSFFHPQPLAADIFLLKLILHDWPDAQALDILAAFIPAMRPGTRILVIEHVGKQADIVDDSLPRSLQAMGTASDVRLFALFATRERSLDELKDLFRRADERFVVERVKTEALSSTAVMEVVWRP</sequence>
<keyword evidence="3" id="KW-0949">S-adenosyl-L-methionine</keyword>
<keyword evidence="6" id="KW-1185">Reference proteome</keyword>
<comment type="caution">
    <text evidence="5">The sequence shown here is derived from an EMBL/GenBank/DDBJ whole genome shotgun (WGS) entry which is preliminary data.</text>
</comment>
<proteinExistence type="predicted"/>
<evidence type="ECO:0000313" key="6">
    <source>
        <dbReference type="Proteomes" id="UP000224854"/>
    </source>
</evidence>
<dbReference type="InterPro" id="IPR029063">
    <property type="entry name" value="SAM-dependent_MTases_sf"/>
</dbReference>
<dbReference type="GO" id="GO:0032259">
    <property type="term" value="P:methylation"/>
    <property type="evidence" value="ECO:0007669"/>
    <property type="project" value="UniProtKB-KW"/>
</dbReference>
<dbReference type="InterPro" id="IPR016461">
    <property type="entry name" value="COMT-like"/>
</dbReference>
<dbReference type="Gene3D" id="3.40.50.150">
    <property type="entry name" value="Vaccinia Virus protein VP39"/>
    <property type="match status" value="1"/>
</dbReference>
<dbReference type="GO" id="GO:0008171">
    <property type="term" value="F:O-methyltransferase activity"/>
    <property type="evidence" value="ECO:0007669"/>
    <property type="project" value="InterPro"/>
</dbReference>
<keyword evidence="2" id="KW-0808">Transferase</keyword>
<evidence type="ECO:0000256" key="2">
    <source>
        <dbReference type="ARBA" id="ARBA00022679"/>
    </source>
</evidence>
<dbReference type="InterPro" id="IPR001077">
    <property type="entry name" value="COMT_C"/>
</dbReference>
<dbReference type="SUPFAM" id="SSF53335">
    <property type="entry name" value="S-adenosyl-L-methionine-dependent methyltransferases"/>
    <property type="match status" value="1"/>
</dbReference>
<dbReference type="Proteomes" id="UP000224854">
    <property type="component" value="Unassembled WGS sequence"/>
</dbReference>
<evidence type="ECO:0000313" key="5">
    <source>
        <dbReference type="EMBL" id="PHH70607.1"/>
    </source>
</evidence>
<dbReference type="Pfam" id="PF00891">
    <property type="entry name" value="Methyltransf_2"/>
    <property type="match status" value="1"/>
</dbReference>
<name>A0A2C5YPB3_9HYPO</name>
<gene>
    <name evidence="5" type="ORF">CDD82_7019</name>
</gene>
<organism evidence="5 6">
    <name type="scientific">Ophiocordyceps australis</name>
    <dbReference type="NCBI Taxonomy" id="1399860"/>
    <lineage>
        <taxon>Eukaryota</taxon>
        <taxon>Fungi</taxon>
        <taxon>Dikarya</taxon>
        <taxon>Ascomycota</taxon>
        <taxon>Pezizomycotina</taxon>
        <taxon>Sordariomycetes</taxon>
        <taxon>Hypocreomycetidae</taxon>
        <taxon>Hypocreales</taxon>
        <taxon>Ophiocordycipitaceae</taxon>
        <taxon>Ophiocordyceps</taxon>
    </lineage>
</organism>
<protein>
    <recommendedName>
        <fullName evidence="4">O-methyltransferase C-terminal domain-containing protein</fullName>
    </recommendedName>
</protein>
<dbReference type="EMBL" id="NJEU01000778">
    <property type="protein sequence ID" value="PHH70607.1"/>
    <property type="molecule type" value="Genomic_DNA"/>
</dbReference>
<feature type="domain" description="O-methyltransferase C-terminal" evidence="4">
    <location>
        <begin position="153"/>
        <end position="334"/>
    </location>
</feature>
<keyword evidence="1" id="KW-0489">Methyltransferase</keyword>